<protein>
    <submittedName>
        <fullName evidence="1">Uncharacterized protein</fullName>
    </submittedName>
</protein>
<accession>A0A563W3Y3</accession>
<evidence type="ECO:0000313" key="2">
    <source>
        <dbReference type="Proteomes" id="UP000320055"/>
    </source>
</evidence>
<evidence type="ECO:0000313" key="1">
    <source>
        <dbReference type="EMBL" id="VEP18388.1"/>
    </source>
</evidence>
<dbReference type="EMBL" id="CAACVJ010000684">
    <property type="protein sequence ID" value="VEP18388.1"/>
    <property type="molecule type" value="Genomic_DNA"/>
</dbReference>
<dbReference type="Proteomes" id="UP000320055">
    <property type="component" value="Unassembled WGS sequence"/>
</dbReference>
<reference evidence="1 2" key="1">
    <citation type="submission" date="2019-01" db="EMBL/GenBank/DDBJ databases">
        <authorList>
            <person name="Brito A."/>
        </authorList>
    </citation>
    <scope>NUCLEOTIDE SEQUENCE [LARGE SCALE GENOMIC DNA]</scope>
    <source>
        <strain evidence="1">1</strain>
    </source>
</reference>
<name>A0A563W3Y3_9CYAN</name>
<proteinExistence type="predicted"/>
<sequence>MVVNIATTTEANLVFENILPIDKYQNKTISTRRISLFKVPINNYLANRDY</sequence>
<organism evidence="1 2">
    <name type="scientific">Hyella patelloides LEGE 07179</name>
    <dbReference type="NCBI Taxonomy" id="945734"/>
    <lineage>
        <taxon>Bacteria</taxon>
        <taxon>Bacillati</taxon>
        <taxon>Cyanobacteriota</taxon>
        <taxon>Cyanophyceae</taxon>
        <taxon>Pleurocapsales</taxon>
        <taxon>Hyellaceae</taxon>
        <taxon>Hyella</taxon>
    </lineage>
</organism>
<dbReference type="AlphaFoldDB" id="A0A563W3Y3"/>
<keyword evidence="2" id="KW-1185">Reference proteome</keyword>
<gene>
    <name evidence="1" type="ORF">H1P_770025</name>
</gene>